<dbReference type="Pfam" id="PF10086">
    <property type="entry name" value="YhfC"/>
    <property type="match status" value="1"/>
</dbReference>
<keyword evidence="1" id="KW-1133">Transmembrane helix</keyword>
<reference evidence="3" key="1">
    <citation type="submission" date="2016-11" db="EMBL/GenBank/DDBJ databases">
        <authorList>
            <person name="Varghese N."/>
            <person name="Submissions S."/>
        </authorList>
    </citation>
    <scope>NUCLEOTIDE SEQUENCE [LARGE SCALE GENOMIC DNA]</scope>
    <source>
        <strain evidence="3">DSM 3071</strain>
    </source>
</reference>
<evidence type="ECO:0000256" key="1">
    <source>
        <dbReference type="SAM" id="Phobius"/>
    </source>
</evidence>
<feature type="transmembrane region" description="Helical" evidence="1">
    <location>
        <begin position="211"/>
        <end position="229"/>
    </location>
</feature>
<dbReference type="AlphaFoldDB" id="A0A1M5PKZ5"/>
<protein>
    <submittedName>
        <fullName evidence="2">Uncharacterized membrane protein YhfC</fullName>
    </submittedName>
</protein>
<gene>
    <name evidence="2" type="ORF">SAMN02745229_00023</name>
</gene>
<evidence type="ECO:0000313" key="3">
    <source>
        <dbReference type="Proteomes" id="UP000184278"/>
    </source>
</evidence>
<dbReference type="RefSeq" id="WP_073384507.1">
    <property type="nucleotide sequence ID" value="NZ_FQXK01000003.1"/>
</dbReference>
<name>A0A1M5PKZ5_BUTFI</name>
<accession>A0A1M5PKZ5</accession>
<sequence>MIDSNIFLYEGLLIAFGIIVPVGLAIWWVVTRKEKITTVLAGAATWFVFAVLLEAIPKYFFFNPDTALGQTVLGNVVLFSAIGALLAGIFEETGRLVVFKTLLRNRTNRETAISHGIGHGGFEAMFLLVSASVSYLTYAVMINNGTFDTMVSQLEAQGTDVSSLVTLPEQMASITLGYCLLTMVERIFAMLLHVGLSIVVFNSVRRSKISLFFLAVLLHALFDVPAALYQAGVLNLYVTEAILVVYSVVFFVIVYKLFFKHNPVV</sequence>
<dbReference type="EMBL" id="FQXK01000003">
    <property type="protein sequence ID" value="SHH02445.1"/>
    <property type="molecule type" value="Genomic_DNA"/>
</dbReference>
<organism evidence="2 3">
    <name type="scientific">Butyrivibrio fibrisolvens DSM 3071</name>
    <dbReference type="NCBI Taxonomy" id="1121131"/>
    <lineage>
        <taxon>Bacteria</taxon>
        <taxon>Bacillati</taxon>
        <taxon>Bacillota</taxon>
        <taxon>Clostridia</taxon>
        <taxon>Lachnospirales</taxon>
        <taxon>Lachnospiraceae</taxon>
        <taxon>Butyrivibrio</taxon>
    </lineage>
</organism>
<dbReference type="OrthoDB" id="9807167at2"/>
<keyword evidence="3" id="KW-1185">Reference proteome</keyword>
<dbReference type="GeneID" id="89509239"/>
<feature type="transmembrane region" description="Helical" evidence="1">
    <location>
        <begin position="241"/>
        <end position="259"/>
    </location>
</feature>
<dbReference type="STRING" id="1121131.SAMN02745229_00023"/>
<feature type="transmembrane region" description="Helical" evidence="1">
    <location>
        <begin position="187"/>
        <end position="204"/>
    </location>
</feature>
<evidence type="ECO:0000313" key="2">
    <source>
        <dbReference type="EMBL" id="SHH02445.1"/>
    </source>
</evidence>
<dbReference type="Proteomes" id="UP000184278">
    <property type="component" value="Unassembled WGS sequence"/>
</dbReference>
<dbReference type="InterPro" id="IPR011397">
    <property type="entry name" value="YhfC"/>
</dbReference>
<feature type="transmembrane region" description="Helical" evidence="1">
    <location>
        <begin position="120"/>
        <end position="141"/>
    </location>
</feature>
<keyword evidence="1" id="KW-0472">Membrane</keyword>
<feature type="transmembrane region" description="Helical" evidence="1">
    <location>
        <begin position="36"/>
        <end position="56"/>
    </location>
</feature>
<feature type="transmembrane region" description="Helical" evidence="1">
    <location>
        <begin position="6"/>
        <end position="29"/>
    </location>
</feature>
<proteinExistence type="predicted"/>
<keyword evidence="1" id="KW-0812">Transmembrane</keyword>
<dbReference type="PIRSF" id="PIRSF033101">
    <property type="entry name" value="UCP033101"/>
    <property type="match status" value="1"/>
</dbReference>
<feature type="transmembrane region" description="Helical" evidence="1">
    <location>
        <begin position="76"/>
        <end position="99"/>
    </location>
</feature>